<name>A0A370FI91_9BURK</name>
<evidence type="ECO:0000313" key="6">
    <source>
        <dbReference type="EMBL" id="RDI26041.1"/>
    </source>
</evidence>
<dbReference type="Gene3D" id="3.50.50.60">
    <property type="entry name" value="FAD/NAD(P)-binding domain"/>
    <property type="match status" value="1"/>
</dbReference>
<keyword evidence="7" id="KW-1185">Reference proteome</keyword>
<dbReference type="PANTHER" id="PTHR43498:SF1">
    <property type="entry name" value="COB--COM HETERODISULFIDE REDUCTASE IRON-SULFUR SUBUNIT A"/>
    <property type="match status" value="1"/>
</dbReference>
<reference evidence="6 7" key="1">
    <citation type="submission" date="2018-07" db="EMBL/GenBank/DDBJ databases">
        <title>Genomic Encyclopedia of Type Strains, Phase IV (KMG-IV): sequencing the most valuable type-strain genomes for metagenomic binning, comparative biology and taxonomic classification.</title>
        <authorList>
            <person name="Goeker M."/>
        </authorList>
    </citation>
    <scope>NUCLEOTIDE SEQUENCE [LARGE SCALE GENOMIC DNA]</scope>
    <source>
        <strain evidence="6 7">DSM 21352</strain>
    </source>
</reference>
<keyword evidence="5" id="KW-0411">Iron-sulfur</keyword>
<dbReference type="EMBL" id="QQAV01000003">
    <property type="protein sequence ID" value="RDI26041.1"/>
    <property type="molecule type" value="Genomic_DNA"/>
</dbReference>
<evidence type="ECO:0000256" key="1">
    <source>
        <dbReference type="ARBA" id="ARBA00022485"/>
    </source>
</evidence>
<comment type="caution">
    <text evidence="6">The sequence shown here is derived from an EMBL/GenBank/DDBJ whole genome shotgun (WGS) entry which is preliminary data.</text>
</comment>
<dbReference type="PANTHER" id="PTHR43498">
    <property type="entry name" value="FERREDOXIN:COB-COM HETERODISULFIDE REDUCTASE SUBUNIT A"/>
    <property type="match status" value="1"/>
</dbReference>
<dbReference type="SUPFAM" id="SSF51905">
    <property type="entry name" value="FAD/NAD(P)-binding domain"/>
    <property type="match status" value="1"/>
</dbReference>
<proteinExistence type="predicted"/>
<keyword evidence="1" id="KW-0004">4Fe-4S</keyword>
<keyword evidence="3" id="KW-0560">Oxidoreductase</keyword>
<dbReference type="Proteomes" id="UP000255265">
    <property type="component" value="Unassembled WGS sequence"/>
</dbReference>
<dbReference type="RefSeq" id="WP_114802642.1">
    <property type="nucleotide sequence ID" value="NZ_QQAV01000003.1"/>
</dbReference>
<organism evidence="6 7">
    <name type="scientific">Pseudacidovorax intermedius</name>
    <dbReference type="NCBI Taxonomy" id="433924"/>
    <lineage>
        <taxon>Bacteria</taxon>
        <taxon>Pseudomonadati</taxon>
        <taxon>Pseudomonadota</taxon>
        <taxon>Betaproteobacteria</taxon>
        <taxon>Burkholderiales</taxon>
        <taxon>Comamonadaceae</taxon>
        <taxon>Pseudacidovorax</taxon>
    </lineage>
</organism>
<dbReference type="InterPro" id="IPR039650">
    <property type="entry name" value="HdrA-like"/>
</dbReference>
<sequence>MGTLTAEDRHFFQSDVNLRQSQRTQRAPQGHIAEAARHTPVHTRCDVLVLGGGPSGVAAAVAAARSGARVVLLERYNHLGGLSTGGLVIWIDRMSDWQGEPVIQGLAAEIMERLGADAVAGPPREAWGSKDPDQAAHWALRTAAFHGVVTHSPTIDPERLKGVYHEMVREAGVDLILHAWMVAPVVEDGRVTGAIFESKQGRRAILAHVVVDTTGEGDLYAAAGAAYDSDIDAREIHHCINTSWLFAGVDMQRWLEFRAHEPEAFAAFMARGRETVGSFEKPLVSWRNDVATFLGPRKAGFSALDVDDMTQVEWESRRSMEDHLAFYRAHAPGFERAWIMLMAPQIGTRHGRRLVGVKRVLRGTWDAGAIEPDEIGISPSPSPRFPNISVPYGALVPETLDGVLAAGKHIACDANSHGFLREIPQCWLTGQAAGTAAALAADHNMLPRNVDLKRLQAALTAQGVPLRQARAAVPA</sequence>
<dbReference type="GO" id="GO:0016491">
    <property type="term" value="F:oxidoreductase activity"/>
    <property type="evidence" value="ECO:0007669"/>
    <property type="project" value="UniProtKB-KW"/>
</dbReference>
<evidence type="ECO:0000256" key="3">
    <source>
        <dbReference type="ARBA" id="ARBA00023002"/>
    </source>
</evidence>
<keyword evidence="2" id="KW-0479">Metal-binding</keyword>
<evidence type="ECO:0000256" key="5">
    <source>
        <dbReference type="ARBA" id="ARBA00023014"/>
    </source>
</evidence>
<accession>A0A370FI91</accession>
<dbReference type="Pfam" id="PF12831">
    <property type="entry name" value="FAD_oxidored"/>
    <property type="match status" value="1"/>
</dbReference>
<dbReference type="PRINTS" id="PR00419">
    <property type="entry name" value="ADXRDTASE"/>
</dbReference>
<evidence type="ECO:0000313" key="7">
    <source>
        <dbReference type="Proteomes" id="UP000255265"/>
    </source>
</evidence>
<evidence type="ECO:0000256" key="4">
    <source>
        <dbReference type="ARBA" id="ARBA00023004"/>
    </source>
</evidence>
<protein>
    <submittedName>
        <fullName evidence="6">FAD dependent oxidoreductase</fullName>
    </submittedName>
</protein>
<dbReference type="GO" id="GO:0046872">
    <property type="term" value="F:metal ion binding"/>
    <property type="evidence" value="ECO:0007669"/>
    <property type="project" value="UniProtKB-KW"/>
</dbReference>
<dbReference type="AlphaFoldDB" id="A0A370FI91"/>
<keyword evidence="4" id="KW-0408">Iron</keyword>
<dbReference type="GO" id="GO:0051539">
    <property type="term" value="F:4 iron, 4 sulfur cluster binding"/>
    <property type="evidence" value="ECO:0007669"/>
    <property type="project" value="UniProtKB-KW"/>
</dbReference>
<evidence type="ECO:0000256" key="2">
    <source>
        <dbReference type="ARBA" id="ARBA00022723"/>
    </source>
</evidence>
<gene>
    <name evidence="6" type="ORF">DFR41_103197</name>
</gene>
<dbReference type="OrthoDB" id="9777740at2"/>
<dbReference type="InterPro" id="IPR036188">
    <property type="entry name" value="FAD/NAD-bd_sf"/>
</dbReference>